<dbReference type="GO" id="GO:0032259">
    <property type="term" value="P:methylation"/>
    <property type="evidence" value="ECO:0007669"/>
    <property type="project" value="UniProtKB-KW"/>
</dbReference>
<feature type="active site" description="Proton acceptor" evidence="4">
    <location>
        <position position="277"/>
    </location>
</feature>
<evidence type="ECO:0000256" key="3">
    <source>
        <dbReference type="ARBA" id="ARBA00022691"/>
    </source>
</evidence>
<dbReference type="AlphaFoldDB" id="A0A816ZUF0"/>
<evidence type="ECO:0000313" key="7">
    <source>
        <dbReference type="EMBL" id="CAF2225903.1"/>
    </source>
</evidence>
<dbReference type="InterPro" id="IPR036388">
    <property type="entry name" value="WH-like_DNA-bd_sf"/>
</dbReference>
<name>A0A816ZUF0_BRANA</name>
<dbReference type="Proteomes" id="UP001295469">
    <property type="component" value="Chromosome A08"/>
</dbReference>
<organism evidence="7">
    <name type="scientific">Brassica napus</name>
    <name type="common">Rape</name>
    <dbReference type="NCBI Taxonomy" id="3708"/>
    <lineage>
        <taxon>Eukaryota</taxon>
        <taxon>Viridiplantae</taxon>
        <taxon>Streptophyta</taxon>
        <taxon>Embryophyta</taxon>
        <taxon>Tracheophyta</taxon>
        <taxon>Spermatophyta</taxon>
        <taxon>Magnoliopsida</taxon>
        <taxon>eudicotyledons</taxon>
        <taxon>Gunneridae</taxon>
        <taxon>Pentapetalae</taxon>
        <taxon>rosids</taxon>
        <taxon>malvids</taxon>
        <taxon>Brassicales</taxon>
        <taxon>Brassicaceae</taxon>
        <taxon>Brassiceae</taxon>
        <taxon>Brassica</taxon>
    </lineage>
</organism>
<evidence type="ECO:0000256" key="1">
    <source>
        <dbReference type="ARBA" id="ARBA00022603"/>
    </source>
</evidence>
<evidence type="ECO:0000256" key="4">
    <source>
        <dbReference type="PIRSR" id="PIRSR005739-1"/>
    </source>
</evidence>
<dbReference type="FunFam" id="1.10.10.10:FF:000357">
    <property type="entry name" value="Caffeic acid 3-O-methyltransferase"/>
    <property type="match status" value="1"/>
</dbReference>
<dbReference type="InterPro" id="IPR001077">
    <property type="entry name" value="COMT_C"/>
</dbReference>
<evidence type="ECO:0000259" key="5">
    <source>
        <dbReference type="Pfam" id="PF00891"/>
    </source>
</evidence>
<feature type="domain" description="O-methyltransferase C-terminal" evidence="5">
    <location>
        <begin position="129"/>
        <end position="256"/>
    </location>
</feature>
<reference evidence="7" key="1">
    <citation type="submission" date="2021-01" db="EMBL/GenBank/DDBJ databases">
        <authorList>
            <consortium name="Genoscope - CEA"/>
            <person name="William W."/>
        </authorList>
    </citation>
    <scope>NUCLEOTIDE SEQUENCE</scope>
</reference>
<dbReference type="GO" id="GO:0008171">
    <property type="term" value="F:O-methyltransferase activity"/>
    <property type="evidence" value="ECO:0007669"/>
    <property type="project" value="InterPro"/>
</dbReference>
<dbReference type="InterPro" id="IPR036390">
    <property type="entry name" value="WH_DNA-bd_sf"/>
</dbReference>
<dbReference type="Gene3D" id="3.40.50.150">
    <property type="entry name" value="Vaccinia Virus protein VP39"/>
    <property type="match status" value="1"/>
</dbReference>
<keyword evidence="3" id="KW-0949">S-adenosyl-L-methionine</keyword>
<dbReference type="EMBL" id="HG994362">
    <property type="protein sequence ID" value="CAF2225903.1"/>
    <property type="molecule type" value="Genomic_DNA"/>
</dbReference>
<gene>
    <name evidence="7" type="ORF">DARMORV10_A08P08780.1</name>
</gene>
<protein>
    <submittedName>
        <fullName evidence="7">(rape) hypothetical protein</fullName>
    </submittedName>
</protein>
<dbReference type="GO" id="GO:0046983">
    <property type="term" value="F:protein dimerization activity"/>
    <property type="evidence" value="ECO:0007669"/>
    <property type="project" value="InterPro"/>
</dbReference>
<dbReference type="InterPro" id="IPR012967">
    <property type="entry name" value="COMT_dimerisation"/>
</dbReference>
<sequence length="373" mass="41188">MEEENLSLYAMILSSSSVLPMILKTAIDLGLFDILSESGPSSPLSASQIMSLLSTQTQTHHDSTLLNRILRCLASYSILTCSVSTDQGAPREVYRLAPVAKYFTKNRDGGGSLAPLVNLFQDKVVTDIWYDLKDSVREGGLPFNKAHGSSAAELVGRDSRFREVFQSSMKGFNEVFMDEVVNKYKGFDGVNSLVDVGGGDGSILRKIISKHPHILKAINFDLSSVIKNTSSASPGIENVAGDMFTSIPKGEAIFMKVKNLTMGFLCDLLQLQMWMLHSWDDEHCVKILSNCYQSLPSTGKVIVIDMVIPDFPGGTLLDRSLFQFEMFMMSMNPSGKERTKKEFEVLARLAGFSSVQVPFTSLCFSVVEFYKSL</sequence>
<proteinExistence type="predicted"/>
<dbReference type="Pfam" id="PF00891">
    <property type="entry name" value="Methyltransf_2"/>
    <property type="match status" value="2"/>
</dbReference>
<accession>A0A816ZUF0</accession>
<dbReference type="InterPro" id="IPR016461">
    <property type="entry name" value="COMT-like"/>
</dbReference>
<dbReference type="SUPFAM" id="SSF46785">
    <property type="entry name" value="Winged helix' DNA-binding domain"/>
    <property type="match status" value="1"/>
</dbReference>
<feature type="domain" description="O-methyltransferase dimerisation" evidence="6">
    <location>
        <begin position="13"/>
        <end position="105"/>
    </location>
</feature>
<dbReference type="PANTHER" id="PTHR11746">
    <property type="entry name" value="O-METHYLTRANSFERASE"/>
    <property type="match status" value="1"/>
</dbReference>
<dbReference type="PROSITE" id="PS51683">
    <property type="entry name" value="SAM_OMT_II"/>
    <property type="match status" value="1"/>
</dbReference>
<dbReference type="Pfam" id="PF08100">
    <property type="entry name" value="Dimerisation"/>
    <property type="match status" value="1"/>
</dbReference>
<evidence type="ECO:0000259" key="6">
    <source>
        <dbReference type="Pfam" id="PF08100"/>
    </source>
</evidence>
<keyword evidence="2" id="KW-0808">Transferase</keyword>
<keyword evidence="1" id="KW-0489">Methyltransferase</keyword>
<dbReference type="SMR" id="A0A816ZUF0"/>
<dbReference type="SUPFAM" id="SSF53335">
    <property type="entry name" value="S-adenosyl-L-methionine-dependent methyltransferases"/>
    <property type="match status" value="1"/>
</dbReference>
<dbReference type="InterPro" id="IPR029063">
    <property type="entry name" value="SAM-dependent_MTases_sf"/>
</dbReference>
<feature type="domain" description="O-methyltransferase C-terminal" evidence="5">
    <location>
        <begin position="269"/>
        <end position="353"/>
    </location>
</feature>
<evidence type="ECO:0000256" key="2">
    <source>
        <dbReference type="ARBA" id="ARBA00022679"/>
    </source>
</evidence>
<dbReference type="Gene3D" id="1.10.10.10">
    <property type="entry name" value="Winged helix-like DNA-binding domain superfamily/Winged helix DNA-binding domain"/>
    <property type="match status" value="1"/>
</dbReference>
<dbReference type="PIRSF" id="PIRSF005739">
    <property type="entry name" value="O-mtase"/>
    <property type="match status" value="1"/>
</dbReference>